<evidence type="ECO:0000313" key="4">
    <source>
        <dbReference type="Proteomes" id="UP001516400"/>
    </source>
</evidence>
<protein>
    <recommendedName>
        <fullName evidence="2">C2H2-type domain-containing protein</fullName>
    </recommendedName>
</protein>
<reference evidence="3 4" key="1">
    <citation type="journal article" date="2021" name="BMC Biol.">
        <title>Horizontally acquired antibacterial genes associated with adaptive radiation of ladybird beetles.</title>
        <authorList>
            <person name="Li H.S."/>
            <person name="Tang X.F."/>
            <person name="Huang Y.H."/>
            <person name="Xu Z.Y."/>
            <person name="Chen M.L."/>
            <person name="Du X.Y."/>
            <person name="Qiu B.Y."/>
            <person name="Chen P.T."/>
            <person name="Zhang W."/>
            <person name="Slipinski A."/>
            <person name="Escalona H.E."/>
            <person name="Waterhouse R.M."/>
            <person name="Zwick A."/>
            <person name="Pang H."/>
        </authorList>
    </citation>
    <scope>NUCLEOTIDE SEQUENCE [LARGE SCALE GENOMIC DNA]</scope>
    <source>
        <strain evidence="3">SYSU2018</strain>
    </source>
</reference>
<dbReference type="PROSITE" id="PS00028">
    <property type="entry name" value="ZINC_FINGER_C2H2_1"/>
    <property type="match status" value="1"/>
</dbReference>
<feature type="transmembrane region" description="Helical" evidence="1">
    <location>
        <begin position="108"/>
        <end position="128"/>
    </location>
</feature>
<accession>A0ABD2NSX7</accession>
<dbReference type="Proteomes" id="UP001516400">
    <property type="component" value="Unassembled WGS sequence"/>
</dbReference>
<dbReference type="PANTHER" id="PTHR47487:SF8">
    <property type="entry name" value="OS08G0270900 PROTEIN"/>
    <property type="match status" value="1"/>
</dbReference>
<dbReference type="InterPro" id="IPR013087">
    <property type="entry name" value="Znf_C2H2_type"/>
</dbReference>
<gene>
    <name evidence="3" type="ORF">HHI36_004483</name>
</gene>
<evidence type="ECO:0000259" key="2">
    <source>
        <dbReference type="PROSITE" id="PS00028"/>
    </source>
</evidence>
<keyword evidence="4" id="KW-1185">Reference proteome</keyword>
<evidence type="ECO:0000313" key="3">
    <source>
        <dbReference type="EMBL" id="KAL3281270.1"/>
    </source>
</evidence>
<name>A0ABD2NSX7_9CUCU</name>
<dbReference type="PANTHER" id="PTHR47487">
    <property type="entry name" value="OS06G0651300 PROTEIN-RELATED"/>
    <property type="match status" value="1"/>
</dbReference>
<keyword evidence="1" id="KW-0472">Membrane</keyword>
<dbReference type="InterPro" id="IPR036236">
    <property type="entry name" value="Znf_C2H2_sf"/>
</dbReference>
<dbReference type="SMART" id="SM00355">
    <property type="entry name" value="ZnF_C2H2"/>
    <property type="match status" value="2"/>
</dbReference>
<dbReference type="SMART" id="SM00451">
    <property type="entry name" value="ZnF_U1"/>
    <property type="match status" value="2"/>
</dbReference>
<evidence type="ECO:0000256" key="1">
    <source>
        <dbReference type="SAM" id="Phobius"/>
    </source>
</evidence>
<dbReference type="SUPFAM" id="SSF57667">
    <property type="entry name" value="beta-beta-alpha zinc fingers"/>
    <property type="match status" value="2"/>
</dbReference>
<dbReference type="AlphaFoldDB" id="A0ABD2NSX7"/>
<keyword evidence="1" id="KW-1133">Transmembrane helix</keyword>
<dbReference type="InterPro" id="IPR003604">
    <property type="entry name" value="Matrin/U1-like-C_Znf_C2H2"/>
</dbReference>
<dbReference type="Gene3D" id="3.30.160.60">
    <property type="entry name" value="Classic Zinc Finger"/>
    <property type="match status" value="2"/>
</dbReference>
<comment type="caution">
    <text evidence="3">The sequence shown here is derived from an EMBL/GenBank/DDBJ whole genome shotgun (WGS) entry which is preliminary data.</text>
</comment>
<organism evidence="3 4">
    <name type="scientific">Cryptolaemus montrouzieri</name>
    <dbReference type="NCBI Taxonomy" id="559131"/>
    <lineage>
        <taxon>Eukaryota</taxon>
        <taxon>Metazoa</taxon>
        <taxon>Ecdysozoa</taxon>
        <taxon>Arthropoda</taxon>
        <taxon>Hexapoda</taxon>
        <taxon>Insecta</taxon>
        <taxon>Pterygota</taxon>
        <taxon>Neoptera</taxon>
        <taxon>Endopterygota</taxon>
        <taxon>Coleoptera</taxon>
        <taxon>Polyphaga</taxon>
        <taxon>Cucujiformia</taxon>
        <taxon>Coccinelloidea</taxon>
        <taxon>Coccinellidae</taxon>
        <taxon>Scymninae</taxon>
        <taxon>Scymnini</taxon>
        <taxon>Cryptolaemus</taxon>
    </lineage>
</organism>
<proteinExistence type="predicted"/>
<keyword evidence="1" id="KW-0812">Transmembrane</keyword>
<feature type="domain" description="C2H2-type" evidence="2">
    <location>
        <begin position="31"/>
        <end position="53"/>
    </location>
</feature>
<dbReference type="EMBL" id="JABFTP020000144">
    <property type="protein sequence ID" value="KAL3281270.1"/>
    <property type="molecule type" value="Genomic_DNA"/>
</dbReference>
<dbReference type="Pfam" id="PF12874">
    <property type="entry name" value="zf-met"/>
    <property type="match status" value="2"/>
</dbReference>
<sequence>MSQALHSAVQDIEETKKTESEESVYEQKLECQLCNIKVTSSRILERHLEGKKHRVREAKNGREFFCEVCDVRANSEIQLEIHLKSSRHKGNMLKKEATEFASLSSGTIGIWLIIFCLLCIFLNLLILITNS</sequence>